<proteinExistence type="predicted"/>
<gene>
    <name evidence="2" type="ORF">ACFQ4C_04930</name>
</gene>
<keyword evidence="1" id="KW-0732">Signal</keyword>
<dbReference type="RefSeq" id="WP_265989483.1">
    <property type="nucleotide sequence ID" value="NZ_CP110973.1"/>
</dbReference>
<feature type="chain" id="PRO_5046636425" evidence="1">
    <location>
        <begin position="20"/>
        <end position="126"/>
    </location>
</feature>
<feature type="signal peptide" evidence="1">
    <location>
        <begin position="1"/>
        <end position="19"/>
    </location>
</feature>
<sequence>MKTLLFLAIALAATTLVFAAPRPGAPAQTVQPADSTDLKPFAGTYTFDANDNLKQMVVTVENGELYGAVDTYPKSKLVKQAAADTFKSTSEYGSVFTFKRDAATKQVTGFSMEIMGNTLTAKKDAR</sequence>
<comment type="caution">
    <text evidence="2">The sequence shown here is derived from an EMBL/GenBank/DDBJ whole genome shotgun (WGS) entry which is preliminary data.</text>
</comment>
<reference evidence="3" key="1">
    <citation type="journal article" date="2019" name="Int. J. Syst. Evol. Microbiol.">
        <title>The Global Catalogue of Microorganisms (GCM) 10K type strain sequencing project: providing services to taxonomists for standard genome sequencing and annotation.</title>
        <authorList>
            <consortium name="The Broad Institute Genomics Platform"/>
            <consortium name="The Broad Institute Genome Sequencing Center for Infectious Disease"/>
            <person name="Wu L."/>
            <person name="Ma J."/>
        </authorList>
    </citation>
    <scope>NUCLEOTIDE SEQUENCE [LARGE SCALE GENOMIC DNA]</scope>
    <source>
        <strain evidence="3">CCUG 55608</strain>
    </source>
</reference>
<organism evidence="2 3">
    <name type="scientific">Larkinella insperata</name>
    <dbReference type="NCBI Taxonomy" id="332158"/>
    <lineage>
        <taxon>Bacteria</taxon>
        <taxon>Pseudomonadati</taxon>
        <taxon>Bacteroidota</taxon>
        <taxon>Cytophagia</taxon>
        <taxon>Cytophagales</taxon>
        <taxon>Spirosomataceae</taxon>
        <taxon>Larkinella</taxon>
    </lineage>
</organism>
<accession>A0ABW3Q5P6</accession>
<dbReference type="EMBL" id="JBHTLP010000002">
    <property type="protein sequence ID" value="MFD1140437.1"/>
    <property type="molecule type" value="Genomic_DNA"/>
</dbReference>
<evidence type="ECO:0000313" key="2">
    <source>
        <dbReference type="EMBL" id="MFD1140437.1"/>
    </source>
</evidence>
<evidence type="ECO:0000256" key="1">
    <source>
        <dbReference type="SAM" id="SignalP"/>
    </source>
</evidence>
<keyword evidence="3" id="KW-1185">Reference proteome</keyword>
<evidence type="ECO:0000313" key="3">
    <source>
        <dbReference type="Proteomes" id="UP001597116"/>
    </source>
</evidence>
<dbReference type="Proteomes" id="UP001597116">
    <property type="component" value="Unassembled WGS sequence"/>
</dbReference>
<name>A0ABW3Q5P6_9BACT</name>
<protein>
    <submittedName>
        <fullName evidence="2">DUF3471 domain-containing protein</fullName>
    </submittedName>
</protein>